<comment type="pathway">
    <text evidence="1">Cofactor biosynthesis; thiamine diphosphate biosynthesis.</text>
</comment>
<keyword evidence="5" id="KW-1185">Reference proteome</keyword>
<dbReference type="RefSeq" id="WP_154375492.1">
    <property type="nucleotide sequence ID" value="NZ_WKJJ01000009.1"/>
</dbReference>
<dbReference type="CDD" id="cd01169">
    <property type="entry name" value="HMPP_kinase"/>
    <property type="match status" value="1"/>
</dbReference>
<name>A0A7X2INT6_9BURK</name>
<dbReference type="GO" id="GO:0008972">
    <property type="term" value="F:phosphomethylpyrimidine kinase activity"/>
    <property type="evidence" value="ECO:0007669"/>
    <property type="project" value="InterPro"/>
</dbReference>
<dbReference type="PANTHER" id="PTHR20858:SF17">
    <property type="entry name" value="HYDROXYMETHYLPYRIMIDINE_PHOSPHOMETHYLPYRIMIDINE KINASE THI20-RELATED"/>
    <property type="match status" value="1"/>
</dbReference>
<dbReference type="GO" id="GO:0005829">
    <property type="term" value="C:cytosol"/>
    <property type="evidence" value="ECO:0007669"/>
    <property type="project" value="TreeGrafter"/>
</dbReference>
<dbReference type="GO" id="GO:0008902">
    <property type="term" value="F:hydroxymethylpyrimidine kinase activity"/>
    <property type="evidence" value="ECO:0007669"/>
    <property type="project" value="UniProtKB-EC"/>
</dbReference>
<dbReference type="EMBL" id="WKJJ01000009">
    <property type="protein sequence ID" value="MRV73183.1"/>
    <property type="molecule type" value="Genomic_DNA"/>
</dbReference>
<dbReference type="UniPathway" id="UPA00060">
    <property type="reaction ID" value="UER00138"/>
</dbReference>
<evidence type="ECO:0000259" key="3">
    <source>
        <dbReference type="Pfam" id="PF08543"/>
    </source>
</evidence>
<keyword evidence="4" id="KW-0808">Transferase</keyword>
<proteinExistence type="predicted"/>
<protein>
    <recommendedName>
        <fullName evidence="2">hydroxymethylpyrimidine kinase</fullName>
        <ecNumber evidence="2">2.7.1.49</ecNumber>
    </recommendedName>
</protein>
<comment type="caution">
    <text evidence="4">The sequence shown here is derived from an EMBL/GenBank/DDBJ whole genome shotgun (WGS) entry which is preliminary data.</text>
</comment>
<dbReference type="InterPro" id="IPR013749">
    <property type="entry name" value="PM/HMP-P_kinase-1"/>
</dbReference>
<gene>
    <name evidence="4" type="ORF">GJ700_15845</name>
</gene>
<dbReference type="InterPro" id="IPR004399">
    <property type="entry name" value="HMP/HMP-P_kinase_dom"/>
</dbReference>
<dbReference type="EC" id="2.7.1.49" evidence="2"/>
<dbReference type="Gene3D" id="3.40.1190.20">
    <property type="match status" value="1"/>
</dbReference>
<dbReference type="Proteomes" id="UP000446768">
    <property type="component" value="Unassembled WGS sequence"/>
</dbReference>
<reference evidence="4 5" key="1">
    <citation type="submission" date="2019-11" db="EMBL/GenBank/DDBJ databases">
        <title>Novel species isolated from a subtropical stream in China.</title>
        <authorList>
            <person name="Lu H."/>
        </authorList>
    </citation>
    <scope>NUCLEOTIDE SEQUENCE [LARGE SCALE GENOMIC DNA]</scope>
    <source>
        <strain evidence="4 5">FT92W</strain>
    </source>
</reference>
<dbReference type="Pfam" id="PF08543">
    <property type="entry name" value="Phos_pyr_kin"/>
    <property type="match status" value="1"/>
</dbReference>
<evidence type="ECO:0000313" key="5">
    <source>
        <dbReference type="Proteomes" id="UP000446768"/>
    </source>
</evidence>
<feature type="domain" description="Pyridoxamine kinase/Phosphomethylpyrimidine kinase" evidence="3">
    <location>
        <begin position="17"/>
        <end position="259"/>
    </location>
</feature>
<evidence type="ECO:0000256" key="1">
    <source>
        <dbReference type="ARBA" id="ARBA00004948"/>
    </source>
</evidence>
<evidence type="ECO:0000313" key="4">
    <source>
        <dbReference type="EMBL" id="MRV73183.1"/>
    </source>
</evidence>
<evidence type="ECO:0000256" key="2">
    <source>
        <dbReference type="ARBA" id="ARBA00012135"/>
    </source>
</evidence>
<dbReference type="AlphaFoldDB" id="A0A7X2INT6"/>
<dbReference type="InterPro" id="IPR029056">
    <property type="entry name" value="Ribokinase-like"/>
</dbReference>
<dbReference type="PANTHER" id="PTHR20858">
    <property type="entry name" value="PHOSPHOMETHYLPYRIMIDINE KINASE"/>
    <property type="match status" value="1"/>
</dbReference>
<dbReference type="SUPFAM" id="SSF53613">
    <property type="entry name" value="Ribokinase-like"/>
    <property type="match status" value="1"/>
</dbReference>
<accession>A0A7X2INT6</accession>
<dbReference type="GO" id="GO:0009229">
    <property type="term" value="P:thiamine diphosphate biosynthetic process"/>
    <property type="evidence" value="ECO:0007669"/>
    <property type="project" value="UniProtKB-UniPathway"/>
</dbReference>
<organism evidence="4 5">
    <name type="scientific">Pseudoduganella rivuli</name>
    <dbReference type="NCBI Taxonomy" id="2666085"/>
    <lineage>
        <taxon>Bacteria</taxon>
        <taxon>Pseudomonadati</taxon>
        <taxon>Pseudomonadota</taxon>
        <taxon>Betaproteobacteria</taxon>
        <taxon>Burkholderiales</taxon>
        <taxon>Oxalobacteraceae</taxon>
        <taxon>Telluria group</taxon>
        <taxon>Pseudoduganella</taxon>
    </lineage>
</organism>
<sequence>MTSEARQPCVLVFAGSDPSGGAGIAADILAIHAQSAHALPVITALTVQDNNRVYAVQPVEPDMVLKQARALAAKVAIRAVKIGITGSAANALAIAQVITELRTTYPDLPVVLDPVLASGHGDLLSRDDAVQALAPLLPLATMITPNGVEAAALVGAPAQAADHGEAREHAQSLLDKGCKHVLITGGHGLGDTIINRWFNHAQGQSWSWQRLPGEFHGSGCTLASTIAGLLAYGYPVAQALVRAQGYTHRALAAAYAIAPGQLIPQR</sequence>
<dbReference type="GO" id="GO:0009228">
    <property type="term" value="P:thiamine biosynthetic process"/>
    <property type="evidence" value="ECO:0007669"/>
    <property type="project" value="InterPro"/>
</dbReference>
<keyword evidence="4" id="KW-0418">Kinase</keyword>